<evidence type="ECO:0000313" key="2">
    <source>
        <dbReference type="Proteomes" id="UP000800038"/>
    </source>
</evidence>
<dbReference type="Proteomes" id="UP000800038">
    <property type="component" value="Unassembled WGS sequence"/>
</dbReference>
<accession>A0A6A5SJ71</accession>
<protein>
    <submittedName>
        <fullName evidence="1">Uncharacterized protein</fullName>
    </submittedName>
</protein>
<sequence length="254" mass="28589">MLRAARKGPLHTSAGTPIFENCADPTWGFYVYGTYTRPQGQRDADEDNDEGKAPKAADDARFQAVLSKLHAHTADNLRYDQPAPYNQQLIDTFRLQPAAYLPGASLADVCTHFRQHYAVIIDPEREFDPDYEASLDPEKYGPKYGWYLVIDDETLQSIESAPEPIGPTPPEGVRPADLAYQADKAFVKLLSGSYTTMEKPVFLSAQGRGGTGRRKEWNGWLKFSPVMLMRVFRETDSGDIETYFLEPDKLVEFP</sequence>
<keyword evidence="2" id="KW-1185">Reference proteome</keyword>
<reference evidence="1" key="1">
    <citation type="journal article" date="2020" name="Stud. Mycol.">
        <title>101 Dothideomycetes genomes: a test case for predicting lifestyles and emergence of pathogens.</title>
        <authorList>
            <person name="Haridas S."/>
            <person name="Albert R."/>
            <person name="Binder M."/>
            <person name="Bloem J."/>
            <person name="Labutti K."/>
            <person name="Salamov A."/>
            <person name="Andreopoulos B."/>
            <person name="Baker S."/>
            <person name="Barry K."/>
            <person name="Bills G."/>
            <person name="Bluhm B."/>
            <person name="Cannon C."/>
            <person name="Castanera R."/>
            <person name="Culley D."/>
            <person name="Daum C."/>
            <person name="Ezra D."/>
            <person name="Gonzalez J."/>
            <person name="Henrissat B."/>
            <person name="Kuo A."/>
            <person name="Liang C."/>
            <person name="Lipzen A."/>
            <person name="Lutzoni F."/>
            <person name="Magnuson J."/>
            <person name="Mondo S."/>
            <person name="Nolan M."/>
            <person name="Ohm R."/>
            <person name="Pangilinan J."/>
            <person name="Park H.-J."/>
            <person name="Ramirez L."/>
            <person name="Alfaro M."/>
            <person name="Sun H."/>
            <person name="Tritt A."/>
            <person name="Yoshinaga Y."/>
            <person name="Zwiers L.-H."/>
            <person name="Turgeon B."/>
            <person name="Goodwin S."/>
            <person name="Spatafora J."/>
            <person name="Crous P."/>
            <person name="Grigoriev I."/>
        </authorList>
    </citation>
    <scope>NUCLEOTIDE SEQUENCE</scope>
    <source>
        <strain evidence="1">CBS 161.51</strain>
    </source>
</reference>
<gene>
    <name evidence="1" type="ORF">EJ02DRAFT_425599</name>
</gene>
<name>A0A6A5SJ71_9PLEO</name>
<dbReference type="AlphaFoldDB" id="A0A6A5SJ71"/>
<evidence type="ECO:0000313" key="1">
    <source>
        <dbReference type="EMBL" id="KAF1938576.1"/>
    </source>
</evidence>
<organism evidence="1 2">
    <name type="scientific">Clathrospora elynae</name>
    <dbReference type="NCBI Taxonomy" id="706981"/>
    <lineage>
        <taxon>Eukaryota</taxon>
        <taxon>Fungi</taxon>
        <taxon>Dikarya</taxon>
        <taxon>Ascomycota</taxon>
        <taxon>Pezizomycotina</taxon>
        <taxon>Dothideomycetes</taxon>
        <taxon>Pleosporomycetidae</taxon>
        <taxon>Pleosporales</taxon>
        <taxon>Diademaceae</taxon>
        <taxon>Clathrospora</taxon>
    </lineage>
</organism>
<dbReference type="OrthoDB" id="6499973at2759"/>
<proteinExistence type="predicted"/>
<dbReference type="EMBL" id="ML976101">
    <property type="protein sequence ID" value="KAF1938576.1"/>
    <property type="molecule type" value="Genomic_DNA"/>
</dbReference>